<dbReference type="PANTHER" id="PTHR10622">
    <property type="entry name" value="HET DOMAIN-CONTAINING PROTEIN"/>
    <property type="match status" value="1"/>
</dbReference>
<dbReference type="Proteomes" id="UP001302126">
    <property type="component" value="Unassembled WGS sequence"/>
</dbReference>
<name>A0AAN6WZC2_9PEZI</name>
<proteinExistence type="predicted"/>
<dbReference type="AlphaFoldDB" id="A0AAN6WZC2"/>
<organism evidence="3 4">
    <name type="scientific">Podospora australis</name>
    <dbReference type="NCBI Taxonomy" id="1536484"/>
    <lineage>
        <taxon>Eukaryota</taxon>
        <taxon>Fungi</taxon>
        <taxon>Dikarya</taxon>
        <taxon>Ascomycota</taxon>
        <taxon>Pezizomycotina</taxon>
        <taxon>Sordariomycetes</taxon>
        <taxon>Sordariomycetidae</taxon>
        <taxon>Sordariales</taxon>
        <taxon>Podosporaceae</taxon>
        <taxon>Podospora</taxon>
    </lineage>
</organism>
<comment type="caution">
    <text evidence="3">The sequence shown here is derived from an EMBL/GenBank/DDBJ whole genome shotgun (WGS) entry which is preliminary data.</text>
</comment>
<feature type="domain" description="Heterokaryon incompatibility" evidence="1">
    <location>
        <begin position="23"/>
        <end position="107"/>
    </location>
</feature>
<evidence type="ECO:0000313" key="3">
    <source>
        <dbReference type="EMBL" id="KAK4191010.1"/>
    </source>
</evidence>
<sequence length="287" mass="33696">MRLLNAKNLTFFEFVAEETRPRYAILSHTWEQDEATFQDMLALSPSLHSKAGYKKIVKCCQVAVDDGFEWVWIDTCCIDKTNHAELSESINSMYRWYQNSAVCYVYLWDLLDTDSEWRWKASLKNRKWFTRGWTLQELIAPRNVDFFDSTWERKGNKHDILTELCEATGIFKEVLSGHVLPKSCCVAERMSWASKRITTRTEDIAYCLLGIFGVHMPMIYGEHKNAFRRLQEEIIRDQNDLSIFAWVAMRYSSEPRRFGYPLLAESPTDFMRGQHWLCQCRAFSATA</sequence>
<dbReference type="Pfam" id="PF26640">
    <property type="entry name" value="DUF8212"/>
    <property type="match status" value="1"/>
</dbReference>
<protein>
    <submittedName>
        <fullName evidence="3">Heterokaryon incompatibility protein-domain-containing protein</fullName>
    </submittedName>
</protein>
<evidence type="ECO:0000259" key="1">
    <source>
        <dbReference type="Pfam" id="PF06985"/>
    </source>
</evidence>
<feature type="domain" description="DUF8212" evidence="2">
    <location>
        <begin position="225"/>
        <end position="253"/>
    </location>
</feature>
<dbReference type="InterPro" id="IPR010730">
    <property type="entry name" value="HET"/>
</dbReference>
<dbReference type="Pfam" id="PF06985">
    <property type="entry name" value="HET"/>
    <property type="match status" value="1"/>
</dbReference>
<dbReference type="PANTHER" id="PTHR10622:SF12">
    <property type="entry name" value="HET DOMAIN-CONTAINING PROTEIN"/>
    <property type="match status" value="1"/>
</dbReference>
<accession>A0AAN6WZC2</accession>
<dbReference type="EMBL" id="MU864361">
    <property type="protein sequence ID" value="KAK4191010.1"/>
    <property type="molecule type" value="Genomic_DNA"/>
</dbReference>
<dbReference type="InterPro" id="IPR058525">
    <property type="entry name" value="DUF8212"/>
</dbReference>
<keyword evidence="4" id="KW-1185">Reference proteome</keyword>
<evidence type="ECO:0000313" key="4">
    <source>
        <dbReference type="Proteomes" id="UP001302126"/>
    </source>
</evidence>
<evidence type="ECO:0000259" key="2">
    <source>
        <dbReference type="Pfam" id="PF26640"/>
    </source>
</evidence>
<reference evidence="3" key="2">
    <citation type="submission" date="2023-05" db="EMBL/GenBank/DDBJ databases">
        <authorList>
            <consortium name="Lawrence Berkeley National Laboratory"/>
            <person name="Steindorff A."/>
            <person name="Hensen N."/>
            <person name="Bonometti L."/>
            <person name="Westerberg I."/>
            <person name="Brannstrom I.O."/>
            <person name="Guillou S."/>
            <person name="Cros-Aarteil S."/>
            <person name="Calhoun S."/>
            <person name="Haridas S."/>
            <person name="Kuo A."/>
            <person name="Mondo S."/>
            <person name="Pangilinan J."/>
            <person name="Riley R."/>
            <person name="Labutti K."/>
            <person name="Andreopoulos B."/>
            <person name="Lipzen A."/>
            <person name="Chen C."/>
            <person name="Yanf M."/>
            <person name="Daum C."/>
            <person name="Ng V."/>
            <person name="Clum A."/>
            <person name="Ohm R."/>
            <person name="Martin F."/>
            <person name="Silar P."/>
            <person name="Natvig D."/>
            <person name="Lalanne C."/>
            <person name="Gautier V."/>
            <person name="Ament-Velasquez S.L."/>
            <person name="Kruys A."/>
            <person name="Hutchinson M.I."/>
            <person name="Powell A.J."/>
            <person name="Barry K."/>
            <person name="Miller A.N."/>
            <person name="Grigoriev I.V."/>
            <person name="Debuchy R."/>
            <person name="Gladieux P."/>
            <person name="Thoren M.H."/>
            <person name="Johannesson H."/>
        </authorList>
    </citation>
    <scope>NUCLEOTIDE SEQUENCE</scope>
    <source>
        <strain evidence="3">PSN309</strain>
    </source>
</reference>
<gene>
    <name evidence="3" type="ORF">QBC35DRAFT_520949</name>
</gene>
<reference evidence="3" key="1">
    <citation type="journal article" date="2023" name="Mol. Phylogenet. Evol.">
        <title>Genome-scale phylogeny and comparative genomics of the fungal order Sordariales.</title>
        <authorList>
            <person name="Hensen N."/>
            <person name="Bonometti L."/>
            <person name="Westerberg I."/>
            <person name="Brannstrom I.O."/>
            <person name="Guillou S."/>
            <person name="Cros-Aarteil S."/>
            <person name="Calhoun S."/>
            <person name="Haridas S."/>
            <person name="Kuo A."/>
            <person name="Mondo S."/>
            <person name="Pangilinan J."/>
            <person name="Riley R."/>
            <person name="LaButti K."/>
            <person name="Andreopoulos B."/>
            <person name="Lipzen A."/>
            <person name="Chen C."/>
            <person name="Yan M."/>
            <person name="Daum C."/>
            <person name="Ng V."/>
            <person name="Clum A."/>
            <person name="Steindorff A."/>
            <person name="Ohm R.A."/>
            <person name="Martin F."/>
            <person name="Silar P."/>
            <person name="Natvig D.O."/>
            <person name="Lalanne C."/>
            <person name="Gautier V."/>
            <person name="Ament-Velasquez S.L."/>
            <person name="Kruys A."/>
            <person name="Hutchinson M.I."/>
            <person name="Powell A.J."/>
            <person name="Barry K."/>
            <person name="Miller A.N."/>
            <person name="Grigoriev I.V."/>
            <person name="Debuchy R."/>
            <person name="Gladieux P."/>
            <person name="Hiltunen Thoren M."/>
            <person name="Johannesson H."/>
        </authorList>
    </citation>
    <scope>NUCLEOTIDE SEQUENCE</scope>
    <source>
        <strain evidence="3">PSN309</strain>
    </source>
</reference>